<dbReference type="Proteomes" id="UP000584642">
    <property type="component" value="Unassembled WGS sequence"/>
</dbReference>
<evidence type="ECO:0000256" key="12">
    <source>
        <dbReference type="ARBA" id="ARBA00022989"/>
    </source>
</evidence>
<dbReference type="EMBL" id="JABFDB010000013">
    <property type="protein sequence ID" value="NYZ21671.1"/>
    <property type="molecule type" value="Genomic_DNA"/>
</dbReference>
<gene>
    <name evidence="21" type="ORF">HND93_18310</name>
</gene>
<comment type="cofactor">
    <cofactor evidence="2 19">
        <name>Mn(2+)</name>
        <dbReference type="ChEBI" id="CHEBI:29035"/>
    </cofactor>
</comment>
<evidence type="ECO:0000256" key="15">
    <source>
        <dbReference type="ARBA" id="ARBA00023209"/>
    </source>
</evidence>
<dbReference type="InterPro" id="IPR043130">
    <property type="entry name" value="CDP-OH_PTrfase_TM_dom"/>
</dbReference>
<keyword evidence="13 19" id="KW-0443">Lipid metabolism</keyword>
<dbReference type="InterPro" id="IPR026027">
    <property type="entry name" value="PcS"/>
</dbReference>
<evidence type="ECO:0000256" key="17">
    <source>
        <dbReference type="ARBA" id="ARBA00023264"/>
    </source>
</evidence>
<evidence type="ECO:0000313" key="22">
    <source>
        <dbReference type="Proteomes" id="UP000584642"/>
    </source>
</evidence>
<evidence type="ECO:0000256" key="3">
    <source>
        <dbReference type="ARBA" id="ARBA00004429"/>
    </source>
</evidence>
<evidence type="ECO:0000256" key="11">
    <source>
        <dbReference type="ARBA" id="ARBA00022692"/>
    </source>
</evidence>
<evidence type="ECO:0000256" key="20">
    <source>
        <dbReference type="SAM" id="Phobius"/>
    </source>
</evidence>
<reference evidence="21 22" key="1">
    <citation type="submission" date="2020-05" db="EMBL/GenBank/DDBJ databases">
        <title>Azospirillum oleiclasticum sp. nov, a nitrogen-fixing and heavy crude oil-emulsifying bacterium isolated from the crude oil of Yumen Oilfield.</title>
        <authorList>
            <person name="Wu D."/>
            <person name="Cai M."/>
            <person name="Zhang X."/>
        </authorList>
    </citation>
    <scope>NUCLEOTIDE SEQUENCE [LARGE SCALE GENOMIC DNA]</scope>
    <source>
        <strain evidence="21 22">ROY-1-1-2</strain>
    </source>
</reference>
<feature type="transmembrane region" description="Helical" evidence="20">
    <location>
        <begin position="7"/>
        <end position="29"/>
    </location>
</feature>
<evidence type="ECO:0000256" key="18">
    <source>
        <dbReference type="ARBA" id="ARBA00033321"/>
    </source>
</evidence>
<evidence type="ECO:0000256" key="10">
    <source>
        <dbReference type="ARBA" id="ARBA00022679"/>
    </source>
</evidence>
<keyword evidence="16 19" id="KW-0464">Manganese</keyword>
<dbReference type="PIRSF" id="PIRSF000851">
    <property type="entry name" value="PcS"/>
    <property type="match status" value="1"/>
</dbReference>
<feature type="transmembrane region" description="Helical" evidence="20">
    <location>
        <begin position="203"/>
        <end position="222"/>
    </location>
</feature>
<comment type="function">
    <text evidence="19">Condenses choline with CDP-diglyceride to produce phosphatidylcholine and CMP.</text>
</comment>
<name>A0ABX2TBE5_9PROT</name>
<protein>
    <recommendedName>
        <fullName evidence="6 19">Phosphatidylcholine synthase</fullName>
        <shortName evidence="19">PC synthase</shortName>
        <shortName evidence="19">PCS</shortName>
        <ecNumber evidence="5 19">2.7.8.24</ecNumber>
    </recommendedName>
    <alternativeName>
        <fullName evidence="18 19">CDP-diglyceride-choline O-phosphatidyltransferase</fullName>
    </alternativeName>
</protein>
<feature type="transmembrane region" description="Helical" evidence="20">
    <location>
        <begin position="179"/>
        <end position="197"/>
    </location>
</feature>
<sequence length="230" mass="25131">MHRRASAWAVHVFTASGAVFGLLALFAVFQDQPAMVFLWLAVALIVDGVDGTFARRADVANVLPGVDGSALDLVVDYLTYVVVPAVFMVRFGLLPDGFALALAGWVLLTSLYCFANTGMKSSDAYFVGFPAVWNVVALYLWLLDFDPWVNTGILLALGVLTFTRMKFLHPFRVRTLMPLNLAATAVWFVAGGWLVAVHPEQPSLAFVPWLAASGYVVGMCAWRSLRDLRG</sequence>
<keyword evidence="9 19" id="KW-0997">Cell inner membrane</keyword>
<keyword evidence="14 19" id="KW-0472">Membrane</keyword>
<keyword evidence="8 19" id="KW-0444">Lipid biosynthesis</keyword>
<evidence type="ECO:0000256" key="6">
    <source>
        <dbReference type="ARBA" id="ARBA00015623"/>
    </source>
</evidence>
<feature type="transmembrane region" description="Helical" evidence="20">
    <location>
        <begin position="124"/>
        <end position="142"/>
    </location>
</feature>
<proteinExistence type="inferred from homology"/>
<keyword evidence="7 19" id="KW-1003">Cell membrane</keyword>
<dbReference type="Gene3D" id="1.20.120.1760">
    <property type="match status" value="1"/>
</dbReference>
<evidence type="ECO:0000256" key="14">
    <source>
        <dbReference type="ARBA" id="ARBA00023136"/>
    </source>
</evidence>
<evidence type="ECO:0000256" key="16">
    <source>
        <dbReference type="ARBA" id="ARBA00023211"/>
    </source>
</evidence>
<evidence type="ECO:0000256" key="8">
    <source>
        <dbReference type="ARBA" id="ARBA00022516"/>
    </source>
</evidence>
<comment type="caution">
    <text evidence="21">The sequence shown here is derived from an EMBL/GenBank/DDBJ whole genome shotgun (WGS) entry which is preliminary data.</text>
</comment>
<keyword evidence="15 19" id="KW-0594">Phospholipid biosynthesis</keyword>
<dbReference type="EC" id="2.7.8.24" evidence="5 19"/>
<comment type="subcellular location">
    <subcellularLocation>
        <location evidence="3 19">Cell inner membrane</location>
        <topology evidence="3 19">Multi-pass membrane protein</topology>
    </subcellularLocation>
</comment>
<evidence type="ECO:0000256" key="5">
    <source>
        <dbReference type="ARBA" id="ARBA00013195"/>
    </source>
</evidence>
<evidence type="ECO:0000313" key="21">
    <source>
        <dbReference type="EMBL" id="NYZ21671.1"/>
    </source>
</evidence>
<evidence type="ECO:0000256" key="2">
    <source>
        <dbReference type="ARBA" id="ARBA00001936"/>
    </source>
</evidence>
<evidence type="ECO:0000256" key="13">
    <source>
        <dbReference type="ARBA" id="ARBA00023098"/>
    </source>
</evidence>
<evidence type="ECO:0000256" key="19">
    <source>
        <dbReference type="PIRNR" id="PIRNR000851"/>
    </source>
</evidence>
<keyword evidence="11 20" id="KW-0812">Transmembrane</keyword>
<evidence type="ECO:0000256" key="4">
    <source>
        <dbReference type="ARBA" id="ARBA00010441"/>
    </source>
</evidence>
<comment type="catalytic activity">
    <reaction evidence="1 19">
        <text>a CDP-1,2-diacyl-sn-glycerol + choline = a 1,2-diacyl-sn-glycero-3-phosphocholine + CMP + H(+)</text>
        <dbReference type="Rhea" id="RHEA:14597"/>
        <dbReference type="ChEBI" id="CHEBI:15354"/>
        <dbReference type="ChEBI" id="CHEBI:15378"/>
        <dbReference type="ChEBI" id="CHEBI:57643"/>
        <dbReference type="ChEBI" id="CHEBI:58332"/>
        <dbReference type="ChEBI" id="CHEBI:60377"/>
        <dbReference type="EC" id="2.7.8.24"/>
    </reaction>
</comment>
<keyword evidence="22" id="KW-1185">Reference proteome</keyword>
<evidence type="ECO:0000256" key="9">
    <source>
        <dbReference type="ARBA" id="ARBA00022519"/>
    </source>
</evidence>
<keyword evidence="12 20" id="KW-1133">Transmembrane helix</keyword>
<keyword evidence="10 19" id="KW-0808">Transferase</keyword>
<feature type="transmembrane region" description="Helical" evidence="20">
    <location>
        <begin position="148"/>
        <end position="167"/>
    </location>
</feature>
<feature type="transmembrane region" description="Helical" evidence="20">
    <location>
        <begin position="97"/>
        <end position="115"/>
    </location>
</feature>
<evidence type="ECO:0000256" key="1">
    <source>
        <dbReference type="ARBA" id="ARBA00000958"/>
    </source>
</evidence>
<comment type="similarity">
    <text evidence="4 19">Belongs to the CDP-alcohol phosphatidyltransferase class-I family.</text>
</comment>
<keyword evidence="17 19" id="KW-1208">Phospholipid metabolism</keyword>
<organism evidence="21 22">
    <name type="scientific">Azospirillum oleiclasticum</name>
    <dbReference type="NCBI Taxonomy" id="2735135"/>
    <lineage>
        <taxon>Bacteria</taxon>
        <taxon>Pseudomonadati</taxon>
        <taxon>Pseudomonadota</taxon>
        <taxon>Alphaproteobacteria</taxon>
        <taxon>Rhodospirillales</taxon>
        <taxon>Azospirillaceae</taxon>
        <taxon>Azospirillum</taxon>
    </lineage>
</organism>
<evidence type="ECO:0000256" key="7">
    <source>
        <dbReference type="ARBA" id="ARBA00022475"/>
    </source>
</evidence>
<accession>A0ABX2TBE5</accession>